<evidence type="ECO:0000313" key="2">
    <source>
        <dbReference type="EMBL" id="MDA0141907.1"/>
    </source>
</evidence>
<protein>
    <submittedName>
        <fullName evidence="2">Uncharacterized protein</fullName>
    </submittedName>
</protein>
<gene>
    <name evidence="2" type="ORF">OJ962_30745</name>
</gene>
<evidence type="ECO:0000256" key="1">
    <source>
        <dbReference type="SAM" id="MobiDB-lite"/>
    </source>
</evidence>
<evidence type="ECO:0000313" key="3">
    <source>
        <dbReference type="Proteomes" id="UP001147700"/>
    </source>
</evidence>
<dbReference type="RefSeq" id="WP_202952651.1">
    <property type="nucleotide sequence ID" value="NZ_JAPCID010000068.1"/>
</dbReference>
<feature type="region of interest" description="Disordered" evidence="1">
    <location>
        <begin position="129"/>
        <end position="148"/>
    </location>
</feature>
<comment type="caution">
    <text evidence="2">The sequence shown here is derived from an EMBL/GenBank/DDBJ whole genome shotgun (WGS) entry which is preliminary data.</text>
</comment>
<sequence length="148" mass="16074">MTRWIALLVLAAVGATMLLTWPEVDDETGPEKAHSLYGFTCPPHCDLGPAYVAFRVNKLFAARTDPGQWADKRLARKPSIGAIASWGDGRVAFVEQVLSPDAVEVTELTPERLTRRTVTRGHGWPRGFILIGPPTSDKPAPTGEGTLI</sequence>
<dbReference type="EMBL" id="JAPCID010000068">
    <property type="protein sequence ID" value="MDA0141907.1"/>
    <property type="molecule type" value="Genomic_DNA"/>
</dbReference>
<dbReference type="Proteomes" id="UP001147700">
    <property type="component" value="Unassembled WGS sequence"/>
</dbReference>
<proteinExistence type="predicted"/>
<accession>A0ABT4RTK5</accession>
<reference evidence="2" key="1">
    <citation type="submission" date="2022-10" db="EMBL/GenBank/DDBJ databases">
        <title>The WGS of Solirubrobacter sp. CPCC 204708.</title>
        <authorList>
            <person name="Jiang Z."/>
        </authorList>
    </citation>
    <scope>NUCLEOTIDE SEQUENCE</scope>
    <source>
        <strain evidence="2">CPCC 204708</strain>
    </source>
</reference>
<name>A0ABT4RTK5_9ACTN</name>
<keyword evidence="3" id="KW-1185">Reference proteome</keyword>
<organism evidence="2 3">
    <name type="scientific">Solirubrobacter deserti</name>
    <dbReference type="NCBI Taxonomy" id="2282478"/>
    <lineage>
        <taxon>Bacteria</taxon>
        <taxon>Bacillati</taxon>
        <taxon>Actinomycetota</taxon>
        <taxon>Thermoleophilia</taxon>
        <taxon>Solirubrobacterales</taxon>
        <taxon>Solirubrobacteraceae</taxon>
        <taxon>Solirubrobacter</taxon>
    </lineage>
</organism>